<dbReference type="InterPro" id="IPR023214">
    <property type="entry name" value="HAD_sf"/>
</dbReference>
<keyword evidence="1" id="KW-0808">Transferase</keyword>
<dbReference type="EMBL" id="VNFH01000004">
    <property type="protein sequence ID" value="TVU71277.1"/>
    <property type="molecule type" value="Genomic_DNA"/>
</dbReference>
<organism evidence="1 2">
    <name type="scientific">Cobetia crustatorum</name>
    <dbReference type="NCBI Taxonomy" id="553385"/>
    <lineage>
        <taxon>Bacteria</taxon>
        <taxon>Pseudomonadati</taxon>
        <taxon>Pseudomonadota</taxon>
        <taxon>Gammaproteobacteria</taxon>
        <taxon>Oceanospirillales</taxon>
        <taxon>Halomonadaceae</taxon>
        <taxon>Cobetia</taxon>
    </lineage>
</organism>
<reference evidence="1 2" key="1">
    <citation type="submission" date="2019-07" db="EMBL/GenBank/DDBJ databases">
        <title>Diversity of Bacteria from Kongsfjorden, Arctic.</title>
        <authorList>
            <person name="Yu Y."/>
        </authorList>
    </citation>
    <scope>NUCLEOTIDE SEQUENCE [LARGE SCALE GENOMIC DNA]</scope>
    <source>
        <strain evidence="1 2">SM1923</strain>
    </source>
</reference>
<keyword evidence="2" id="KW-1185">Reference proteome</keyword>
<dbReference type="Proteomes" id="UP000319941">
    <property type="component" value="Unassembled WGS sequence"/>
</dbReference>
<dbReference type="Pfam" id="PF05045">
    <property type="entry name" value="RgpF"/>
    <property type="match status" value="1"/>
</dbReference>
<evidence type="ECO:0000313" key="2">
    <source>
        <dbReference type="Proteomes" id="UP000319941"/>
    </source>
</evidence>
<dbReference type="AlphaFoldDB" id="A0A558HQ75"/>
<accession>A0A558HQ75</accession>
<dbReference type="InterPro" id="IPR007739">
    <property type="entry name" value="RgpF"/>
</dbReference>
<comment type="caution">
    <text evidence="1">The sequence shown here is derived from an EMBL/GenBank/DDBJ whole genome shotgun (WGS) entry which is preliminary data.</text>
</comment>
<name>A0A558HQ75_9GAMM</name>
<dbReference type="InterPro" id="IPR036412">
    <property type="entry name" value="HAD-like_sf"/>
</dbReference>
<sequence>MKTFNIFSKCTSASLSKTQRLKFKQAQSLGLFDAKWYQQQYGQKFASSADAFKDYLHKSRFSPVHPSPAFDGESYHRMYMDVFYDQQSPLFHYLKNGKQEGRHHVPLTPRWVPQSRMPLDTTLTEAASQLKMAVCLHVFYEDFIERFAQALNDMPIKVDVLLTLAEGVDESRARKRFEHHASVNRVETRHVPNRGRNFGPLLVEYGDVLKDYDLFCHLHSKKSLYSGREQTQWADYLTEYLLSDKSVVKRALNAFAADKTLGVYYPTTFWMMPSWVNHQTMNKGFMREWQQALGIDHISDFLSYPAGGMFWARPQALKGIADKSWTYDEFPEEPLPNDGSKLHALERILGARAEHLGYRQFFYHPSGGDFTVDQSYITASYHGTIEQHMPAIQAHQIISFDVFDTLVRREFTVPDYAKLKLGKWLVEQGVVSSAHAFVKLRNEAEFTLRKRAKFQGDIRIDAIYDELADVLKVSTDVAQGWMKREFELDLAMIQPKDEMVELFNHLSTAGHVLWVISDTYYTRDQVGLMLRKAGIAAAYRLMVSSEEGKRKDSGTMWAMVKEDLAREAGRRHLHIGDNVVADAQRPGDMGLATFHILHPMDKWRALGMPDVLTGEDALDEGQILKWGALVSQIGRNPFIGE</sequence>
<gene>
    <name evidence="1" type="ORF">FQP86_07050</name>
</gene>
<dbReference type="Gene3D" id="1.10.150.400">
    <property type="match status" value="1"/>
</dbReference>
<dbReference type="SUPFAM" id="SSF56784">
    <property type="entry name" value="HAD-like"/>
    <property type="match status" value="1"/>
</dbReference>
<evidence type="ECO:0000313" key="1">
    <source>
        <dbReference type="EMBL" id="TVU71277.1"/>
    </source>
</evidence>
<dbReference type="OrthoDB" id="9816424at2"/>
<dbReference type="Gene3D" id="3.40.50.1000">
    <property type="entry name" value="HAD superfamily/HAD-like"/>
    <property type="match status" value="1"/>
</dbReference>
<protein>
    <submittedName>
        <fullName evidence="1">Glycosyl transferase family 1</fullName>
    </submittedName>
</protein>
<proteinExistence type="predicted"/>
<dbReference type="GO" id="GO:0016740">
    <property type="term" value="F:transferase activity"/>
    <property type="evidence" value="ECO:0007669"/>
    <property type="project" value="UniProtKB-KW"/>
</dbReference>